<keyword evidence="2" id="KW-1185">Reference proteome</keyword>
<reference evidence="1" key="1">
    <citation type="submission" date="2020-10" db="EMBL/GenBank/DDBJ databases">
        <title>Genome Sequence of Monilinia vaccinii-corymbosi Sheds Light on Mummy Berry Disease Infection of Blueberry and Mating Type.</title>
        <authorList>
            <person name="Yow A.G."/>
            <person name="Zhang Y."/>
            <person name="Bansal K."/>
            <person name="Eacker S.M."/>
            <person name="Sullivan S."/>
            <person name="Liachko I."/>
            <person name="Cubeta M.A."/>
            <person name="Rollins J.A."/>
            <person name="Ashrafi H."/>
        </authorList>
    </citation>
    <scope>NUCLEOTIDE SEQUENCE</scope>
    <source>
        <strain evidence="1">RL-1</strain>
    </source>
</reference>
<evidence type="ECO:0000313" key="1">
    <source>
        <dbReference type="EMBL" id="QSZ36445.1"/>
    </source>
</evidence>
<accession>A0A8A3PND5</accession>
<name>A0A8A3PND5_9HELO</name>
<gene>
    <name evidence="1" type="ORF">DSL72_006324</name>
</gene>
<dbReference type="EMBL" id="CP063411">
    <property type="protein sequence ID" value="QSZ36445.1"/>
    <property type="molecule type" value="Genomic_DNA"/>
</dbReference>
<protein>
    <submittedName>
        <fullName evidence="1">Uncharacterized protein</fullName>
    </submittedName>
</protein>
<proteinExistence type="predicted"/>
<organism evidence="1 2">
    <name type="scientific">Monilinia vaccinii-corymbosi</name>
    <dbReference type="NCBI Taxonomy" id="61207"/>
    <lineage>
        <taxon>Eukaryota</taxon>
        <taxon>Fungi</taxon>
        <taxon>Dikarya</taxon>
        <taxon>Ascomycota</taxon>
        <taxon>Pezizomycotina</taxon>
        <taxon>Leotiomycetes</taxon>
        <taxon>Helotiales</taxon>
        <taxon>Sclerotiniaceae</taxon>
        <taxon>Monilinia</taxon>
    </lineage>
</organism>
<sequence>MPLTSTGIAADALREPNKLPAFRLASITSYGKRPKARLMTLGASRI</sequence>
<dbReference type="Proteomes" id="UP000672032">
    <property type="component" value="Chromosome 7"/>
</dbReference>
<dbReference type="AlphaFoldDB" id="A0A8A3PND5"/>
<evidence type="ECO:0000313" key="2">
    <source>
        <dbReference type="Proteomes" id="UP000672032"/>
    </source>
</evidence>